<evidence type="ECO:0000313" key="5">
    <source>
        <dbReference type="Proteomes" id="UP000295525"/>
    </source>
</evidence>
<reference evidence="4 5" key="1">
    <citation type="submission" date="2019-03" db="EMBL/GenBank/DDBJ databases">
        <title>Genomic Encyclopedia of Type Strains, Phase IV (KMG-IV): sequencing the most valuable type-strain genomes for metagenomic binning, comparative biology and taxonomic classification.</title>
        <authorList>
            <person name="Goeker M."/>
        </authorList>
    </citation>
    <scope>NUCLEOTIDE SEQUENCE [LARGE SCALE GENOMIC DNA]</scope>
    <source>
        <strain evidence="4 5">DSM 24591</strain>
    </source>
</reference>
<evidence type="ECO:0000256" key="2">
    <source>
        <dbReference type="SAM" id="SignalP"/>
    </source>
</evidence>
<dbReference type="PANTHER" id="PTHR36505:SF1">
    <property type="entry name" value="BLR1072 PROTEIN"/>
    <property type="match status" value="1"/>
</dbReference>
<dbReference type="Pfam" id="PF05239">
    <property type="entry name" value="PRC"/>
    <property type="match status" value="1"/>
</dbReference>
<dbReference type="Proteomes" id="UP000295525">
    <property type="component" value="Unassembled WGS sequence"/>
</dbReference>
<evidence type="ECO:0000256" key="1">
    <source>
        <dbReference type="SAM" id="MobiDB-lite"/>
    </source>
</evidence>
<keyword evidence="5" id="KW-1185">Reference proteome</keyword>
<dbReference type="InterPro" id="IPR027275">
    <property type="entry name" value="PRC-brl_dom"/>
</dbReference>
<dbReference type="PANTHER" id="PTHR36505">
    <property type="entry name" value="BLR1072 PROTEIN"/>
    <property type="match status" value="1"/>
</dbReference>
<feature type="chain" id="PRO_5021010913" evidence="2">
    <location>
        <begin position="23"/>
        <end position="154"/>
    </location>
</feature>
<dbReference type="Gene3D" id="2.30.30.240">
    <property type="entry name" value="PRC-barrel domain"/>
    <property type="match status" value="1"/>
</dbReference>
<gene>
    <name evidence="4" type="ORF">EDC26_102113</name>
</gene>
<evidence type="ECO:0000313" key="4">
    <source>
        <dbReference type="EMBL" id="TCT10157.1"/>
    </source>
</evidence>
<organism evidence="4 5">
    <name type="scientific">Paralcaligenes ureilyticus</name>
    <dbReference type="NCBI Taxonomy" id="627131"/>
    <lineage>
        <taxon>Bacteria</taxon>
        <taxon>Pseudomonadati</taxon>
        <taxon>Pseudomonadota</taxon>
        <taxon>Betaproteobacteria</taxon>
        <taxon>Burkholderiales</taxon>
        <taxon>Alcaligenaceae</taxon>
        <taxon>Paralcaligenes</taxon>
    </lineage>
</organism>
<sequence length="154" mass="16018">MKKFLAVALYALPFAMTPTVFAQTAATAPPAANHSPTAPYSANPAAPSTPGAGMAIPANSASTETISGWSVKDKIMSKTVYNEKNEKIGAIEDVVLTPDGKASAFVVGAGGFLGMGEHNVAVPFDKITKTNDHLVLEGYTKDQLKALPEVKVSK</sequence>
<accession>A0A4R3MDK5</accession>
<keyword evidence="2" id="KW-0732">Signal</keyword>
<evidence type="ECO:0000259" key="3">
    <source>
        <dbReference type="Pfam" id="PF05239"/>
    </source>
</evidence>
<dbReference type="EMBL" id="SMAJ01000002">
    <property type="protein sequence ID" value="TCT10157.1"/>
    <property type="molecule type" value="Genomic_DNA"/>
</dbReference>
<dbReference type="RefSeq" id="WP_165930886.1">
    <property type="nucleotide sequence ID" value="NZ_SMAJ01000002.1"/>
</dbReference>
<feature type="domain" description="PRC-barrel" evidence="3">
    <location>
        <begin position="77"/>
        <end position="138"/>
    </location>
</feature>
<dbReference type="InterPro" id="IPR011033">
    <property type="entry name" value="PRC_barrel-like_sf"/>
</dbReference>
<dbReference type="AlphaFoldDB" id="A0A4R3MDK5"/>
<feature type="region of interest" description="Disordered" evidence="1">
    <location>
        <begin position="32"/>
        <end position="57"/>
    </location>
</feature>
<proteinExistence type="predicted"/>
<dbReference type="SUPFAM" id="SSF50346">
    <property type="entry name" value="PRC-barrel domain"/>
    <property type="match status" value="1"/>
</dbReference>
<feature type="signal peptide" evidence="2">
    <location>
        <begin position="1"/>
        <end position="22"/>
    </location>
</feature>
<comment type="caution">
    <text evidence="4">The sequence shown here is derived from an EMBL/GenBank/DDBJ whole genome shotgun (WGS) entry which is preliminary data.</text>
</comment>
<name>A0A4R3MDK5_9BURK</name>
<protein>
    <submittedName>
        <fullName evidence="4">Sporulation protein YlmC with PRC-barrel domain</fullName>
    </submittedName>
</protein>